<dbReference type="GO" id="GO:0005657">
    <property type="term" value="C:replication fork"/>
    <property type="evidence" value="ECO:0007669"/>
    <property type="project" value="TreeGrafter"/>
</dbReference>
<dbReference type="PANTHER" id="PTHR46239">
    <property type="entry name" value="DNA REPAIR PROTEIN RAD51 HOMOLOG 3 RAD51C"/>
    <property type="match status" value="1"/>
</dbReference>
<dbReference type="PANTHER" id="PTHR46239:SF1">
    <property type="entry name" value="DNA REPAIR PROTEIN RAD51 HOMOLOG 3"/>
    <property type="match status" value="1"/>
</dbReference>
<dbReference type="Pfam" id="PF08423">
    <property type="entry name" value="Rad51"/>
    <property type="match status" value="2"/>
</dbReference>
<dbReference type="GO" id="GO:0008821">
    <property type="term" value="F:crossover junction DNA endonuclease activity"/>
    <property type="evidence" value="ECO:0007669"/>
    <property type="project" value="TreeGrafter"/>
</dbReference>
<dbReference type="GO" id="GO:0007131">
    <property type="term" value="P:reciprocal meiotic recombination"/>
    <property type="evidence" value="ECO:0007669"/>
    <property type="project" value="TreeGrafter"/>
</dbReference>
<keyword evidence="5" id="KW-0234">DNA repair</keyword>
<keyword evidence="3" id="KW-0227">DNA damage</keyword>
<reference evidence="10" key="1">
    <citation type="submission" date="2015-09" db="EMBL/GenBank/DDBJ databases">
        <authorList>
            <consortium name="Pathogen Informatics"/>
        </authorList>
    </citation>
    <scope>NUCLEOTIDE SEQUENCE [LARGE SCALE GENOMIC DNA]</scope>
    <source>
        <strain evidence="10">Lake Konstanz</strain>
    </source>
</reference>
<dbReference type="Proteomes" id="UP000051952">
    <property type="component" value="Unassembled WGS sequence"/>
</dbReference>
<accession>A0A0S4IRW2</accession>
<dbReference type="SUPFAM" id="SSF52540">
    <property type="entry name" value="P-loop containing nucleoside triphosphate hydrolases"/>
    <property type="match status" value="1"/>
</dbReference>
<dbReference type="InterPro" id="IPR016467">
    <property type="entry name" value="DNA_recomb/repair_RecA-like"/>
</dbReference>
<evidence type="ECO:0000256" key="3">
    <source>
        <dbReference type="ARBA" id="ARBA00022763"/>
    </source>
</evidence>
<dbReference type="GO" id="GO:0000400">
    <property type="term" value="F:four-way junction DNA binding"/>
    <property type="evidence" value="ECO:0007669"/>
    <property type="project" value="TreeGrafter"/>
</dbReference>
<dbReference type="GO" id="GO:0005524">
    <property type="term" value="F:ATP binding"/>
    <property type="evidence" value="ECO:0007669"/>
    <property type="project" value="UniProtKB-KW"/>
</dbReference>
<evidence type="ECO:0000256" key="7">
    <source>
        <dbReference type="ARBA" id="ARBA00040674"/>
    </source>
</evidence>
<keyword evidence="2" id="KW-0547">Nucleotide-binding</keyword>
<evidence type="ECO:0000256" key="1">
    <source>
        <dbReference type="ARBA" id="ARBA00004123"/>
    </source>
</evidence>
<dbReference type="OMA" id="WGHICSV"/>
<organism evidence="9 10">
    <name type="scientific">Bodo saltans</name>
    <name type="common">Flagellated protozoan</name>
    <dbReference type="NCBI Taxonomy" id="75058"/>
    <lineage>
        <taxon>Eukaryota</taxon>
        <taxon>Discoba</taxon>
        <taxon>Euglenozoa</taxon>
        <taxon>Kinetoplastea</taxon>
        <taxon>Metakinetoplastina</taxon>
        <taxon>Eubodonida</taxon>
        <taxon>Bodonidae</taxon>
        <taxon>Bodo</taxon>
    </lineage>
</organism>
<dbReference type="InterPro" id="IPR020588">
    <property type="entry name" value="RecA_ATP-bd"/>
</dbReference>
<protein>
    <recommendedName>
        <fullName evidence="7">DNA repair protein RAD51 homolog 3</fullName>
    </recommendedName>
</protein>
<gene>
    <name evidence="9" type="ORF">BSAL_70410</name>
</gene>
<name>A0A0S4IRW2_BODSA</name>
<keyword evidence="4" id="KW-0067">ATP-binding</keyword>
<dbReference type="GO" id="GO:0140664">
    <property type="term" value="F:ATP-dependent DNA damage sensor activity"/>
    <property type="evidence" value="ECO:0007669"/>
    <property type="project" value="InterPro"/>
</dbReference>
<keyword evidence="10" id="KW-1185">Reference proteome</keyword>
<comment type="subcellular location">
    <subcellularLocation>
        <location evidence="1">Nucleus</location>
    </subcellularLocation>
</comment>
<dbReference type="EMBL" id="CYKH01000514">
    <property type="protein sequence ID" value="CUG04102.1"/>
    <property type="molecule type" value="Genomic_DNA"/>
</dbReference>
<dbReference type="InterPro" id="IPR052093">
    <property type="entry name" value="HR_Repair_Mediator"/>
</dbReference>
<evidence type="ECO:0000256" key="2">
    <source>
        <dbReference type="ARBA" id="ARBA00022741"/>
    </source>
</evidence>
<proteinExistence type="predicted"/>
<keyword evidence="6" id="KW-0539">Nucleus</keyword>
<dbReference type="AlphaFoldDB" id="A0A0S4IRW2"/>
<dbReference type="PIRSF" id="PIRSF005856">
    <property type="entry name" value="Rad51"/>
    <property type="match status" value="1"/>
</dbReference>
<dbReference type="GO" id="GO:0033065">
    <property type="term" value="C:Rad51C-XRCC3 complex"/>
    <property type="evidence" value="ECO:0007669"/>
    <property type="project" value="TreeGrafter"/>
</dbReference>
<evidence type="ECO:0000313" key="10">
    <source>
        <dbReference type="Proteomes" id="UP000051952"/>
    </source>
</evidence>
<dbReference type="VEuPathDB" id="TriTrypDB:BSAL_70410"/>
<dbReference type="InterPro" id="IPR027417">
    <property type="entry name" value="P-loop_NTPase"/>
</dbReference>
<evidence type="ECO:0000256" key="4">
    <source>
        <dbReference type="ARBA" id="ARBA00022840"/>
    </source>
</evidence>
<feature type="domain" description="RecA family profile 1" evidence="8">
    <location>
        <begin position="84"/>
        <end position="296"/>
    </location>
</feature>
<dbReference type="PROSITE" id="PS50162">
    <property type="entry name" value="RECA_2"/>
    <property type="match status" value="1"/>
</dbReference>
<evidence type="ECO:0000256" key="5">
    <source>
        <dbReference type="ARBA" id="ARBA00023204"/>
    </source>
</evidence>
<dbReference type="OrthoDB" id="5957327at2759"/>
<dbReference type="GO" id="GO:0000707">
    <property type="term" value="P:meiotic DNA recombinase assembly"/>
    <property type="evidence" value="ECO:0007669"/>
    <property type="project" value="TreeGrafter"/>
</dbReference>
<evidence type="ECO:0000256" key="6">
    <source>
        <dbReference type="ARBA" id="ARBA00023242"/>
    </source>
</evidence>
<evidence type="ECO:0000259" key="8">
    <source>
        <dbReference type="PROSITE" id="PS50162"/>
    </source>
</evidence>
<dbReference type="Gene3D" id="3.40.50.300">
    <property type="entry name" value="P-loop containing nucleotide triphosphate hydrolases"/>
    <property type="match status" value="1"/>
</dbReference>
<sequence length="380" mass="41006">MNMWIPLEQVQCLRPLQKQLLQQCGAVYCHEILSTMTSSQIAAKCAGQIDAAEADSILDALKEHCSRETLVPIRKLLAQEAVRDSKRIATFSRELDGLLGGGVALGVLTEFCGAPGAGKTQLSLQLGVSCFLPQVFGGIQTDEQHTMTCWYIDTEGSFSSSRFREVASAAVAQVTRIANQQHWHTSMTADDVTLMRNAASTFSVEFILKNTHVSRVCDIEPFLALIYSLPLMLRDHPSVKLIVIDSIAFPFRSAASGEHSAFSDPSALHRALFHVGHILGKIAAEFNVSVIVTNQMTTRVSPAGDGAFGASELVPALGDSWAHCVGTRVILKAPTVPSVAFSNDNGAAQLRYAELVKSPTELWGDCSFLVCGAGVRNAMR</sequence>
<dbReference type="InterPro" id="IPR013632">
    <property type="entry name" value="Rad51_C"/>
</dbReference>
<evidence type="ECO:0000313" key="9">
    <source>
        <dbReference type="EMBL" id="CUG04102.1"/>
    </source>
</evidence>
<dbReference type="GO" id="GO:0033063">
    <property type="term" value="C:Rad51B-Rad51C-Rad51D-XRCC2 complex"/>
    <property type="evidence" value="ECO:0007669"/>
    <property type="project" value="TreeGrafter"/>
</dbReference>